<dbReference type="AlphaFoldDB" id="A0A1I6FJE9"/>
<evidence type="ECO:0000313" key="2">
    <source>
        <dbReference type="Proteomes" id="UP000198583"/>
    </source>
</evidence>
<dbReference type="EMBL" id="FOYL01000024">
    <property type="protein sequence ID" value="SFR29937.1"/>
    <property type="molecule type" value="Genomic_DNA"/>
</dbReference>
<accession>A0A1I6FJE9</accession>
<organism evidence="1 2">
    <name type="scientific">Lentzea waywayandensis</name>
    <dbReference type="NCBI Taxonomy" id="84724"/>
    <lineage>
        <taxon>Bacteria</taxon>
        <taxon>Bacillati</taxon>
        <taxon>Actinomycetota</taxon>
        <taxon>Actinomycetes</taxon>
        <taxon>Pseudonocardiales</taxon>
        <taxon>Pseudonocardiaceae</taxon>
        <taxon>Lentzea</taxon>
    </lineage>
</organism>
<sequence length="33" mass="3735">MDSRGTHSFWIGDRFHGLFNSTKPDGILFAPRA</sequence>
<keyword evidence="2" id="KW-1185">Reference proteome</keyword>
<name>A0A1I6FJE9_9PSEU</name>
<gene>
    <name evidence="1" type="ORF">SAMN04488564_12430</name>
</gene>
<reference evidence="2" key="1">
    <citation type="submission" date="2016-10" db="EMBL/GenBank/DDBJ databases">
        <authorList>
            <person name="Varghese N."/>
            <person name="Submissions S."/>
        </authorList>
    </citation>
    <scope>NUCLEOTIDE SEQUENCE [LARGE SCALE GENOMIC DNA]</scope>
    <source>
        <strain evidence="2">DSM 44232</strain>
    </source>
</reference>
<proteinExistence type="predicted"/>
<protein>
    <submittedName>
        <fullName evidence="1">Uncharacterized protein</fullName>
    </submittedName>
</protein>
<evidence type="ECO:0000313" key="1">
    <source>
        <dbReference type="EMBL" id="SFR29937.1"/>
    </source>
</evidence>
<dbReference type="Proteomes" id="UP000198583">
    <property type="component" value="Unassembled WGS sequence"/>
</dbReference>